<proteinExistence type="predicted"/>
<feature type="region of interest" description="Disordered" evidence="1">
    <location>
        <begin position="19"/>
        <end position="40"/>
    </location>
</feature>
<accession>A0A6J4VTL8</accession>
<reference evidence="2" key="1">
    <citation type="submission" date="2020-02" db="EMBL/GenBank/DDBJ databases">
        <authorList>
            <person name="Meier V. D."/>
        </authorList>
    </citation>
    <scope>NUCLEOTIDE SEQUENCE</scope>
    <source>
        <strain evidence="2">AVDCRST_MAG88</strain>
    </source>
</reference>
<name>A0A6J4VTL8_9BACT</name>
<protein>
    <submittedName>
        <fullName evidence="2">Uncharacterized protein</fullName>
    </submittedName>
</protein>
<dbReference type="EMBL" id="CADCWM010001055">
    <property type="protein sequence ID" value="CAA9587627.1"/>
    <property type="molecule type" value="Genomic_DNA"/>
</dbReference>
<gene>
    <name evidence="2" type="ORF">AVDCRST_MAG88-4225</name>
</gene>
<organism evidence="2">
    <name type="scientific">uncultured Thermomicrobiales bacterium</name>
    <dbReference type="NCBI Taxonomy" id="1645740"/>
    <lineage>
        <taxon>Bacteria</taxon>
        <taxon>Pseudomonadati</taxon>
        <taxon>Thermomicrobiota</taxon>
        <taxon>Thermomicrobia</taxon>
        <taxon>Thermomicrobiales</taxon>
        <taxon>environmental samples</taxon>
    </lineage>
</organism>
<evidence type="ECO:0000256" key="1">
    <source>
        <dbReference type="SAM" id="MobiDB-lite"/>
    </source>
</evidence>
<sequence length="40" mass="4441">VVLEGKHEEVDFLLPRHGRRAPRRLGRHASLPPACGRGSL</sequence>
<dbReference type="AlphaFoldDB" id="A0A6J4VTL8"/>
<feature type="non-terminal residue" evidence="2">
    <location>
        <position position="1"/>
    </location>
</feature>
<evidence type="ECO:0000313" key="2">
    <source>
        <dbReference type="EMBL" id="CAA9587627.1"/>
    </source>
</evidence>
<feature type="non-terminal residue" evidence="2">
    <location>
        <position position="40"/>
    </location>
</feature>